<feature type="transmembrane region" description="Helical" evidence="7">
    <location>
        <begin position="53"/>
        <end position="73"/>
    </location>
</feature>
<dbReference type="Pfam" id="PF01566">
    <property type="entry name" value="Nramp"/>
    <property type="match status" value="1"/>
</dbReference>
<feature type="transmembrane region" description="Helical" evidence="7">
    <location>
        <begin position="405"/>
        <end position="427"/>
    </location>
</feature>
<gene>
    <name evidence="8" type="ORF">SAMN04487997_2137</name>
</gene>
<dbReference type="GO" id="GO:0015293">
    <property type="term" value="F:symporter activity"/>
    <property type="evidence" value="ECO:0007669"/>
    <property type="project" value="UniProtKB-KW"/>
</dbReference>
<dbReference type="RefSeq" id="WP_091335722.1">
    <property type="nucleotide sequence ID" value="NZ_FNYC01000003.1"/>
</dbReference>
<evidence type="ECO:0000256" key="3">
    <source>
        <dbReference type="ARBA" id="ARBA00022692"/>
    </source>
</evidence>
<proteinExistence type="predicted"/>
<dbReference type="OrthoDB" id="9787548at2"/>
<keyword evidence="6 7" id="KW-0472">Membrane</keyword>
<protein>
    <submittedName>
        <fullName evidence="8">NRAMP (Natural resistance-associated macrophage protein) metal ion transporters</fullName>
    </submittedName>
</protein>
<evidence type="ECO:0000256" key="2">
    <source>
        <dbReference type="ARBA" id="ARBA00022448"/>
    </source>
</evidence>
<evidence type="ECO:0000256" key="7">
    <source>
        <dbReference type="SAM" id="Phobius"/>
    </source>
</evidence>
<evidence type="ECO:0000256" key="5">
    <source>
        <dbReference type="ARBA" id="ARBA00022989"/>
    </source>
</evidence>
<keyword evidence="3 7" id="KW-0812">Transmembrane</keyword>
<comment type="subcellular location">
    <subcellularLocation>
        <location evidence="1">Membrane</location>
        <topology evidence="1">Multi-pass membrane protein</topology>
    </subcellularLocation>
</comment>
<dbReference type="GO" id="GO:0005886">
    <property type="term" value="C:plasma membrane"/>
    <property type="evidence" value="ECO:0007669"/>
    <property type="project" value="TreeGrafter"/>
</dbReference>
<evidence type="ECO:0000313" key="9">
    <source>
        <dbReference type="Proteomes" id="UP000199420"/>
    </source>
</evidence>
<feature type="transmembrane region" description="Helical" evidence="7">
    <location>
        <begin position="125"/>
        <end position="144"/>
    </location>
</feature>
<feature type="transmembrane region" description="Helical" evidence="7">
    <location>
        <begin position="156"/>
        <end position="176"/>
    </location>
</feature>
<reference evidence="8 9" key="1">
    <citation type="submission" date="2016-10" db="EMBL/GenBank/DDBJ databases">
        <authorList>
            <person name="de Groot N.N."/>
        </authorList>
    </citation>
    <scope>NUCLEOTIDE SEQUENCE [LARGE SCALE GENOMIC DNA]</scope>
    <source>
        <strain evidence="8 9">DSM 26515</strain>
    </source>
</reference>
<feature type="transmembrane region" description="Helical" evidence="7">
    <location>
        <begin position="254"/>
        <end position="277"/>
    </location>
</feature>
<dbReference type="STRING" id="529704.SAMN02927913_1590"/>
<dbReference type="PANTHER" id="PTHR11706">
    <property type="entry name" value="SOLUTE CARRIER PROTEIN FAMILY 11 MEMBER"/>
    <property type="match status" value="1"/>
</dbReference>
<keyword evidence="4" id="KW-0769">Symport</keyword>
<accession>A0A1H6URN2</accession>
<evidence type="ECO:0000313" key="8">
    <source>
        <dbReference type="EMBL" id="SEI94911.1"/>
    </source>
</evidence>
<feature type="transmembrane region" description="Helical" evidence="7">
    <location>
        <begin position="344"/>
        <end position="363"/>
    </location>
</feature>
<sequence>MAIRLFRHGVALRVRRLRGSAIRLGAGLITGAADDDPSGIATYSQAGARFGLATLWTVWFTLPLMIGIQAVCAHIGRVTGRGLAANMTRCFPRALTLALVALLLAANVFNLAADLGAMGEATHMLLGGSASLFVVLFAALSAVLEVAIPFARYARLLKVLTLSLLAYVLTTLVVHVPWAEALHRLWVPVWRRDRDYLLTVVAMFGTTISPYMFFWQAAQEVEEEEQAQEEPLLLQPAAAPGALRRIDLDTVVGMIYSNAIGFFVVLAAAVVLHGHGVRAIEDAADAARALRPLAGRFAGMLFAMGIVGTGLLAIPVLAGSGAYALAEVFHWSSGLDRRFGEAKLFYGLIILATLGGAALSLTPTRPIHMLFWAAVLNGVISVPLMAAAMWLATRREVMGALAVRSWLRLLGWAATAAMAGVVAAMAFA</sequence>
<feature type="transmembrane region" description="Helical" evidence="7">
    <location>
        <begin position="297"/>
        <end position="323"/>
    </location>
</feature>
<dbReference type="Proteomes" id="UP000199420">
    <property type="component" value="Unassembled WGS sequence"/>
</dbReference>
<evidence type="ECO:0000256" key="1">
    <source>
        <dbReference type="ARBA" id="ARBA00004141"/>
    </source>
</evidence>
<organism evidence="8 9">
    <name type="scientific">Frateuria terrea</name>
    <dbReference type="NCBI Taxonomy" id="529704"/>
    <lineage>
        <taxon>Bacteria</taxon>
        <taxon>Pseudomonadati</taxon>
        <taxon>Pseudomonadota</taxon>
        <taxon>Gammaproteobacteria</taxon>
        <taxon>Lysobacterales</taxon>
        <taxon>Rhodanobacteraceae</taxon>
        <taxon>Frateuria</taxon>
    </lineage>
</organism>
<dbReference type="GO" id="GO:0034755">
    <property type="term" value="P:iron ion transmembrane transport"/>
    <property type="evidence" value="ECO:0007669"/>
    <property type="project" value="TreeGrafter"/>
</dbReference>
<dbReference type="InterPro" id="IPR001046">
    <property type="entry name" value="NRAMP_fam"/>
</dbReference>
<dbReference type="PANTHER" id="PTHR11706:SF33">
    <property type="entry name" value="NATURAL RESISTANCE-ASSOCIATED MACROPHAGE PROTEIN 2"/>
    <property type="match status" value="1"/>
</dbReference>
<dbReference type="EMBL" id="FNYC01000003">
    <property type="protein sequence ID" value="SEI94911.1"/>
    <property type="molecule type" value="Genomic_DNA"/>
</dbReference>
<name>A0A1H6URN2_9GAMM</name>
<evidence type="ECO:0000256" key="4">
    <source>
        <dbReference type="ARBA" id="ARBA00022847"/>
    </source>
</evidence>
<feature type="transmembrane region" description="Helical" evidence="7">
    <location>
        <begin position="369"/>
        <end position="393"/>
    </location>
</feature>
<feature type="transmembrane region" description="Helical" evidence="7">
    <location>
        <begin position="94"/>
        <end position="113"/>
    </location>
</feature>
<dbReference type="GO" id="GO:0005384">
    <property type="term" value="F:manganese ion transmembrane transporter activity"/>
    <property type="evidence" value="ECO:0007669"/>
    <property type="project" value="TreeGrafter"/>
</dbReference>
<evidence type="ECO:0000256" key="6">
    <source>
        <dbReference type="ARBA" id="ARBA00023136"/>
    </source>
</evidence>
<dbReference type="GO" id="GO:0015086">
    <property type="term" value="F:cadmium ion transmembrane transporter activity"/>
    <property type="evidence" value="ECO:0007669"/>
    <property type="project" value="TreeGrafter"/>
</dbReference>
<keyword evidence="9" id="KW-1185">Reference proteome</keyword>
<feature type="transmembrane region" description="Helical" evidence="7">
    <location>
        <begin position="196"/>
        <end position="214"/>
    </location>
</feature>
<keyword evidence="2" id="KW-0813">Transport</keyword>
<dbReference type="AlphaFoldDB" id="A0A1H6URN2"/>
<keyword evidence="5 7" id="KW-1133">Transmembrane helix</keyword>